<dbReference type="AlphaFoldDB" id="A0A255G3Q8"/>
<evidence type="ECO:0000313" key="2">
    <source>
        <dbReference type="EMBL" id="OYO10557.1"/>
    </source>
</evidence>
<reference evidence="2 3" key="1">
    <citation type="submission" date="2017-07" db="EMBL/GenBank/DDBJ databases">
        <title>Draft whole genome sequences of clinical Proprionibacteriaceae strains.</title>
        <authorList>
            <person name="Bernier A.-M."/>
            <person name="Bernard K."/>
            <person name="Domingo M.-C."/>
        </authorList>
    </citation>
    <scope>NUCLEOTIDE SEQUENCE [LARGE SCALE GENOMIC DNA]</scope>
    <source>
        <strain evidence="2 3">NML 030167</strain>
    </source>
</reference>
<evidence type="ECO:0000313" key="3">
    <source>
        <dbReference type="Proteomes" id="UP000215896"/>
    </source>
</evidence>
<protein>
    <recommendedName>
        <fullName evidence="4">YbdD/YjiX family protein</fullName>
    </recommendedName>
</protein>
<name>A0A255G3Q8_9ACTN</name>
<organism evidence="2 3">
    <name type="scientific">Enemella evansiae</name>
    <dbReference type="NCBI Taxonomy" id="2016499"/>
    <lineage>
        <taxon>Bacteria</taxon>
        <taxon>Bacillati</taxon>
        <taxon>Actinomycetota</taxon>
        <taxon>Actinomycetes</taxon>
        <taxon>Propionibacteriales</taxon>
        <taxon>Propionibacteriaceae</taxon>
        <taxon>Enemella</taxon>
    </lineage>
</organism>
<evidence type="ECO:0000256" key="1">
    <source>
        <dbReference type="SAM" id="MobiDB-lite"/>
    </source>
</evidence>
<dbReference type="EMBL" id="NMVO01000016">
    <property type="protein sequence ID" value="OYO10557.1"/>
    <property type="molecule type" value="Genomic_DNA"/>
</dbReference>
<dbReference type="Pfam" id="PF04328">
    <property type="entry name" value="Sel_put"/>
    <property type="match status" value="1"/>
</dbReference>
<dbReference type="RefSeq" id="WP_094358362.1">
    <property type="nucleotide sequence ID" value="NZ_NMVK01000016.1"/>
</dbReference>
<sequence>MTTMVDIARSVRWYVHSVMGDNAYEKYVRHQQLHHPDAPIPTERDFWRQKHEDAERNPKTRCC</sequence>
<feature type="region of interest" description="Disordered" evidence="1">
    <location>
        <begin position="35"/>
        <end position="63"/>
    </location>
</feature>
<accession>A0A4R6LW25</accession>
<dbReference type="OrthoDB" id="3541280at2"/>
<accession>A0A255G3Q8</accession>
<gene>
    <name evidence="2" type="ORF">CGZ94_16220</name>
</gene>
<evidence type="ECO:0008006" key="4">
    <source>
        <dbReference type="Google" id="ProtNLM"/>
    </source>
</evidence>
<comment type="caution">
    <text evidence="2">The sequence shown here is derived from an EMBL/GenBank/DDBJ whole genome shotgun (WGS) entry which is preliminary data.</text>
</comment>
<keyword evidence="3" id="KW-1185">Reference proteome</keyword>
<dbReference type="Proteomes" id="UP000215896">
    <property type="component" value="Unassembled WGS sequence"/>
</dbReference>
<proteinExistence type="predicted"/>
<dbReference type="InterPro" id="IPR007423">
    <property type="entry name" value="Sel_put"/>
</dbReference>